<gene>
    <name evidence="4" type="ORF">SMC5_07655</name>
</gene>
<dbReference type="InterPro" id="IPR019734">
    <property type="entry name" value="TPR_rpt"/>
</dbReference>
<dbReference type="SUPFAM" id="SSF48452">
    <property type="entry name" value="TPR-like"/>
    <property type="match status" value="2"/>
</dbReference>
<keyword evidence="2" id="KW-0802">TPR repeat</keyword>
<comment type="caution">
    <text evidence="4">The sequence shown here is derived from an EMBL/GenBank/DDBJ whole genome shotgun (WGS) entry which is preliminary data.</text>
</comment>
<dbReference type="AlphaFoldDB" id="A0A398D2Z9"/>
<feature type="region of interest" description="Disordered" evidence="3">
    <location>
        <begin position="261"/>
        <end position="297"/>
    </location>
</feature>
<name>A0A398D2Z9_9BACT</name>
<feature type="compositionally biased region" description="Basic and acidic residues" evidence="3">
    <location>
        <begin position="284"/>
        <end position="297"/>
    </location>
</feature>
<keyword evidence="1" id="KW-0677">Repeat</keyword>
<dbReference type="SMART" id="SM00028">
    <property type="entry name" value="TPR"/>
    <property type="match status" value="3"/>
</dbReference>
<dbReference type="OrthoDB" id="9893707at2"/>
<sequence>MTLASSDEERLRSQIQEFVGRREYDAALRLAVDEADHDYGRQQYAQGIDLLNALIQILKDRQVALWSIYIGAYQKIVGLDNQLKDKSATIRDLVELSRYCIKDGDFDKALAASSSAIGIDTRSTDALNQKARVLAYRRDYVQAFKVLGQSLEVSPQNPRTLYLKASILGNNGRFADALAVYEQLRMADPSYPGLGKAIAEMRGQIDWKVKAVEGPAGGMRASQSPEVDRVPAIERKSKAIEPDEGARNTLETLYDEAVVADELPAPQERVPADQKAEGGSSHPDLPRDLVPETSGDMKMETIPVPHQAWVKPGEESPTAARCFVPSEAAGLTVLSPEELRLASLRKGEEVATHLTQANAADTEVVSRAAVTAPPSPTPGQEAERQLIGIVRGINQGKMEREDLMQRLSDAGSVAIPLSLGVLYLNFLRNPQDAETMSDLLTWLERGGYTRLPLFVVEEALAQGARVDFHDPQIASIVLSADGADMAGELRTHKAELLLERGDTTSYVREELGMVRQAAESASAEGIVHQLVHVLERCLVEDACTQEVLAAAAELGVVDQLVDRVTEDANMVKVPALEAAIVERLGRTGVDESTFLNNDGLFQHVTLSVEKSAILRRVLANAINPTVRRKVLQSLLVLGTPNMAEFTELVGLMARERDTSNAAYLIQYLVDHRQEVTEGRFLLEKLAHLVPADFESRYGLGLAAEQLGVHDAAAGYFVAAIRAHPGDPDTVQRALEAILASGEYDLIADAISLSQLSPADVEGLVDKAAAGTSGITAGSVEQRLISAWAAFAGSRYEEAVAMSSGTVRGGGDLRFYLPMALSFVHLGLPELATRELDHAMHLPNVTDEAKLILKYHAAVIHLAQGSSQQAAQLFQEVGESSPGFRDTEELLSKCGSQGSKIMKL</sequence>
<evidence type="ECO:0000313" key="5">
    <source>
        <dbReference type="Proteomes" id="UP000266489"/>
    </source>
</evidence>
<dbReference type="InterPro" id="IPR011990">
    <property type="entry name" value="TPR-like_helical_dom_sf"/>
</dbReference>
<dbReference type="InterPro" id="IPR051685">
    <property type="entry name" value="Ycf3/AcsC/BcsC/TPR_MFPF"/>
</dbReference>
<evidence type="ECO:0000313" key="4">
    <source>
        <dbReference type="EMBL" id="RIE08850.1"/>
    </source>
</evidence>
<proteinExistence type="predicted"/>
<dbReference type="EMBL" id="QXIU01000189">
    <property type="protein sequence ID" value="RIE08850.1"/>
    <property type="molecule type" value="Genomic_DNA"/>
</dbReference>
<evidence type="ECO:0000256" key="1">
    <source>
        <dbReference type="ARBA" id="ARBA00022737"/>
    </source>
</evidence>
<dbReference type="Gene3D" id="1.25.40.10">
    <property type="entry name" value="Tetratricopeptide repeat domain"/>
    <property type="match status" value="2"/>
</dbReference>
<accession>A0A398D2Z9</accession>
<dbReference type="Proteomes" id="UP000266489">
    <property type="component" value="Unassembled WGS sequence"/>
</dbReference>
<dbReference type="PANTHER" id="PTHR44943">
    <property type="entry name" value="CELLULOSE SYNTHASE OPERON PROTEIN C"/>
    <property type="match status" value="1"/>
</dbReference>
<dbReference type="Pfam" id="PF14559">
    <property type="entry name" value="TPR_19"/>
    <property type="match status" value="1"/>
</dbReference>
<dbReference type="PANTHER" id="PTHR44943:SF8">
    <property type="entry name" value="TPR REPEAT-CONTAINING PROTEIN MJ0263"/>
    <property type="match status" value="1"/>
</dbReference>
<evidence type="ECO:0000256" key="2">
    <source>
        <dbReference type="ARBA" id="ARBA00022803"/>
    </source>
</evidence>
<organism evidence="4 5">
    <name type="scientific">Candidatus Cryosericum odellii</name>
    <dbReference type="NCBI Taxonomy" id="2290917"/>
    <lineage>
        <taxon>Bacteria</taxon>
        <taxon>Pseudomonadati</taxon>
        <taxon>Caldisericota/Cryosericota group</taxon>
        <taxon>Candidatus Cryosericota</taxon>
        <taxon>Candidatus Cryosericia</taxon>
        <taxon>Candidatus Cryosericales</taxon>
        <taxon>Candidatus Cryosericaceae</taxon>
        <taxon>Candidatus Cryosericum</taxon>
    </lineage>
</organism>
<evidence type="ECO:0000256" key="3">
    <source>
        <dbReference type="SAM" id="MobiDB-lite"/>
    </source>
</evidence>
<reference evidence="4 5" key="1">
    <citation type="submission" date="2018-09" db="EMBL/GenBank/DDBJ databases">
        <title>Discovery and Ecogenomic Context for Candidatus Cryosericales, a Global Caldiserica Order Active in Thawing Permafrost.</title>
        <authorList>
            <person name="Martinez M.A."/>
            <person name="Woodcroft B.J."/>
            <person name="Ignacio Espinoza J.C."/>
            <person name="Zayed A."/>
            <person name="Singleton C.M."/>
            <person name="Boyd J."/>
            <person name="Li Y.-F."/>
            <person name="Purvine S."/>
            <person name="Maughan H."/>
            <person name="Hodgkins S.B."/>
            <person name="Anderson D."/>
            <person name="Sederholm M."/>
            <person name="Temperton B."/>
            <person name="Saleska S.R."/>
            <person name="Tyson G.W."/>
            <person name="Rich V.I."/>
        </authorList>
    </citation>
    <scope>NUCLEOTIDE SEQUENCE [LARGE SCALE GENOMIC DNA]</scope>
    <source>
        <strain evidence="4 5">SMC5</strain>
    </source>
</reference>
<dbReference type="Pfam" id="PF13432">
    <property type="entry name" value="TPR_16"/>
    <property type="match status" value="1"/>
</dbReference>
<protein>
    <submittedName>
        <fullName evidence="4">Tetratricopeptide repeat protein</fullName>
    </submittedName>
</protein>